<name>A0A1H4DG47_9BACT</name>
<proteinExistence type="predicted"/>
<dbReference type="RefSeq" id="WP_089762836.1">
    <property type="nucleotide sequence ID" value="NZ_FNRL01000013.1"/>
</dbReference>
<sequence length="82" mass="9420">MVSRKGAKKAKRQRFGFHAEEQRGKEAKDIWTGAYFKKAKERDDIMTTIMARKGAEFGKIWTGAHFKKTKETDGIMVTILIN</sequence>
<feature type="region of interest" description="Disordered" evidence="1">
    <location>
        <begin position="1"/>
        <end position="21"/>
    </location>
</feature>
<evidence type="ECO:0000313" key="3">
    <source>
        <dbReference type="Proteomes" id="UP000199656"/>
    </source>
</evidence>
<protein>
    <submittedName>
        <fullName evidence="2">Uncharacterized protein</fullName>
    </submittedName>
</protein>
<evidence type="ECO:0000256" key="1">
    <source>
        <dbReference type="SAM" id="MobiDB-lite"/>
    </source>
</evidence>
<feature type="compositionally biased region" description="Basic residues" evidence="1">
    <location>
        <begin position="1"/>
        <end position="15"/>
    </location>
</feature>
<evidence type="ECO:0000313" key="2">
    <source>
        <dbReference type="EMBL" id="SEA71232.1"/>
    </source>
</evidence>
<dbReference type="AlphaFoldDB" id="A0A1H4DG47"/>
<gene>
    <name evidence="2" type="ORF">SAMN05660909_03093</name>
</gene>
<organism evidence="2 3">
    <name type="scientific">Chitinophaga terrae</name>
    <name type="common">ex Kim and Jung 2007</name>
    <dbReference type="NCBI Taxonomy" id="408074"/>
    <lineage>
        <taxon>Bacteria</taxon>
        <taxon>Pseudomonadati</taxon>
        <taxon>Bacteroidota</taxon>
        <taxon>Chitinophagia</taxon>
        <taxon>Chitinophagales</taxon>
        <taxon>Chitinophagaceae</taxon>
        <taxon>Chitinophaga</taxon>
    </lineage>
</organism>
<accession>A0A1H4DG47</accession>
<reference evidence="3" key="1">
    <citation type="submission" date="2016-10" db="EMBL/GenBank/DDBJ databases">
        <authorList>
            <person name="Varghese N."/>
            <person name="Submissions S."/>
        </authorList>
    </citation>
    <scope>NUCLEOTIDE SEQUENCE [LARGE SCALE GENOMIC DNA]</scope>
    <source>
        <strain evidence="3">DSM 23920</strain>
    </source>
</reference>
<keyword evidence="3" id="KW-1185">Reference proteome</keyword>
<dbReference type="EMBL" id="FNRL01000013">
    <property type="protein sequence ID" value="SEA71232.1"/>
    <property type="molecule type" value="Genomic_DNA"/>
</dbReference>
<dbReference type="Proteomes" id="UP000199656">
    <property type="component" value="Unassembled WGS sequence"/>
</dbReference>